<dbReference type="GO" id="GO:0070006">
    <property type="term" value="F:metalloaminopeptidase activity"/>
    <property type="evidence" value="ECO:0007669"/>
    <property type="project" value="TreeGrafter"/>
</dbReference>
<comment type="similarity">
    <text evidence="3">Belongs to the peptidase M1 family.</text>
</comment>
<evidence type="ECO:0000259" key="14">
    <source>
        <dbReference type="Pfam" id="PF17900"/>
    </source>
</evidence>
<sequence length="703" mass="81288">MKCYTMKYVFFVLVSLYAAVAHAGQSQYPDFTRAQGDLCIDPYREKVSGAVTYFFDVLQPVDSLYIDARNMTFSEVRLNGEEVRFRNDGMRLWILAEQETTRQNRLTFSYSAHPEKAMYFTGWATDSDLKQIWTQGQGRYTSNWFPSFDDTNEKVEFDISVTFEKGYKVLCNGVLASVEETDSLTTWRYDMKHPMSSYLLALAIGEYDMIRDVSRNGVAMEMYYYPTDRDKAEPTYRHTKTIFDFLEKEIGVTYPWQNYKQAPVRDFLHAGMENTGLTLFADTFVVDSVGYNDRNYLNVNAHELAHQWFGNMVTARENTHHWLQEGFATYYALLAEREVFGEDYYYWKLYQSALTLISQSEQGQGEAVLNAGAGSLTFYEKGAFVLHRLREIIGDRAFRKAVTDYLEAHQYGHAETKDFMEKAERASGKDLTDFTDRWLRDSIFPEEEAIVSLRKNDFIHTYTDLSEGMFSRSQQDSLLTSEVYYPAKEAVVFLQNRDTLRVNWNQEQFRSGDIHIRQAQAMSLDTIPVALKEDYESLLSDPSYVTIEGALVKLWMNFPEEAPVYLEKTAGITGFADKNIRILWLALALSSPAYPDGTPDEIGRSKAEWKTELTGYTSGRYAYEVRRNAFGILRQLGLLHEEGVLENLVKACVHRSWNFAQSSRTLLKNLLKNETYVQEVRKLIPKLGVKEKKYLENIIPKQQ</sequence>
<keyword evidence="7" id="KW-0645">Protease</keyword>
<dbReference type="InterPro" id="IPR014782">
    <property type="entry name" value="Peptidase_M1_dom"/>
</dbReference>
<dbReference type="GO" id="GO:0005737">
    <property type="term" value="C:cytoplasm"/>
    <property type="evidence" value="ECO:0007669"/>
    <property type="project" value="TreeGrafter"/>
</dbReference>
<proteinExistence type="inferred from homology"/>
<protein>
    <recommendedName>
        <fullName evidence="5">Aminopeptidase N</fullName>
        <ecNumber evidence="4">3.4.11.2</ecNumber>
    </recommendedName>
</protein>
<dbReference type="SUPFAM" id="SSF55486">
    <property type="entry name" value="Metalloproteases ('zincins'), catalytic domain"/>
    <property type="match status" value="1"/>
</dbReference>
<evidence type="ECO:0000256" key="8">
    <source>
        <dbReference type="ARBA" id="ARBA00022723"/>
    </source>
</evidence>
<dbReference type="GO" id="GO:0005615">
    <property type="term" value="C:extracellular space"/>
    <property type="evidence" value="ECO:0007669"/>
    <property type="project" value="TreeGrafter"/>
</dbReference>
<dbReference type="GO" id="GO:0042277">
    <property type="term" value="F:peptide binding"/>
    <property type="evidence" value="ECO:0007669"/>
    <property type="project" value="TreeGrafter"/>
</dbReference>
<evidence type="ECO:0000256" key="9">
    <source>
        <dbReference type="ARBA" id="ARBA00022801"/>
    </source>
</evidence>
<reference evidence="15 16" key="1">
    <citation type="submission" date="2016-11" db="EMBL/GenBank/DDBJ databases">
        <authorList>
            <person name="Jaros S."/>
            <person name="Januszkiewicz K."/>
            <person name="Wedrychowicz H."/>
        </authorList>
    </citation>
    <scope>NUCLEOTIDE SEQUENCE [LARGE SCALE GENOMIC DNA]</scope>
    <source>
        <strain evidence="15 16">CGMCC 1.12145</strain>
    </source>
</reference>
<dbReference type="PRINTS" id="PR00756">
    <property type="entry name" value="ALADIPTASE"/>
</dbReference>
<evidence type="ECO:0000256" key="3">
    <source>
        <dbReference type="ARBA" id="ARBA00010136"/>
    </source>
</evidence>
<dbReference type="PANTHER" id="PTHR11533:SF174">
    <property type="entry name" value="PUROMYCIN-SENSITIVE AMINOPEPTIDASE-RELATED"/>
    <property type="match status" value="1"/>
</dbReference>
<dbReference type="GO" id="GO:0008270">
    <property type="term" value="F:zinc ion binding"/>
    <property type="evidence" value="ECO:0007669"/>
    <property type="project" value="InterPro"/>
</dbReference>
<feature type="domain" description="Aminopeptidase N-like N-terminal" evidence="14">
    <location>
        <begin position="38"/>
        <end position="199"/>
    </location>
</feature>
<evidence type="ECO:0000256" key="5">
    <source>
        <dbReference type="ARBA" id="ARBA00015611"/>
    </source>
</evidence>
<dbReference type="AlphaFoldDB" id="A0A1K1Q207"/>
<feature type="signal peptide" evidence="12">
    <location>
        <begin position="1"/>
        <end position="23"/>
    </location>
</feature>
<organism evidence="15 16">
    <name type="scientific">Sinomicrobium oceani</name>
    <dbReference type="NCBI Taxonomy" id="1150368"/>
    <lineage>
        <taxon>Bacteria</taxon>
        <taxon>Pseudomonadati</taxon>
        <taxon>Bacteroidota</taxon>
        <taxon>Flavobacteriia</taxon>
        <taxon>Flavobacteriales</taxon>
        <taxon>Flavobacteriaceae</taxon>
        <taxon>Sinomicrobium</taxon>
    </lineage>
</organism>
<evidence type="ECO:0000259" key="13">
    <source>
        <dbReference type="Pfam" id="PF01433"/>
    </source>
</evidence>
<dbReference type="InterPro" id="IPR042097">
    <property type="entry name" value="Aminopeptidase_N-like_N_sf"/>
</dbReference>
<dbReference type="EMBL" id="FPJE01000011">
    <property type="protein sequence ID" value="SFW53749.1"/>
    <property type="molecule type" value="Genomic_DNA"/>
</dbReference>
<evidence type="ECO:0000256" key="2">
    <source>
        <dbReference type="ARBA" id="ARBA00001947"/>
    </source>
</evidence>
<feature type="domain" description="Peptidase M1 membrane alanine aminopeptidase" evidence="13">
    <location>
        <begin position="237"/>
        <end position="438"/>
    </location>
</feature>
<evidence type="ECO:0000256" key="11">
    <source>
        <dbReference type="ARBA" id="ARBA00023049"/>
    </source>
</evidence>
<dbReference type="PANTHER" id="PTHR11533">
    <property type="entry name" value="PROTEASE M1 ZINC METALLOPROTEASE"/>
    <property type="match status" value="1"/>
</dbReference>
<dbReference type="SUPFAM" id="SSF63737">
    <property type="entry name" value="Leukotriene A4 hydrolase N-terminal domain"/>
    <property type="match status" value="1"/>
</dbReference>
<keyword evidence="8" id="KW-0479">Metal-binding</keyword>
<comment type="cofactor">
    <cofactor evidence="2">
        <name>Zn(2+)</name>
        <dbReference type="ChEBI" id="CHEBI:29105"/>
    </cofactor>
</comment>
<comment type="catalytic activity">
    <reaction evidence="1">
        <text>Release of an N-terminal amino acid, Xaa-|-Yaa- from a peptide, amide or arylamide. Xaa is preferably Ala, but may be most amino acids including Pro (slow action). When a terminal hydrophobic residue is followed by a prolyl residue, the two may be released as an intact Xaa-Pro dipeptide.</text>
        <dbReference type="EC" id="3.4.11.2"/>
    </reaction>
</comment>
<keyword evidence="9" id="KW-0378">Hydrolase</keyword>
<dbReference type="CDD" id="cd09603">
    <property type="entry name" value="M1_APN_like"/>
    <property type="match status" value="1"/>
</dbReference>
<name>A0A1K1Q207_9FLAO</name>
<feature type="chain" id="PRO_5009666913" description="Aminopeptidase N" evidence="12">
    <location>
        <begin position="24"/>
        <end position="703"/>
    </location>
</feature>
<evidence type="ECO:0000256" key="7">
    <source>
        <dbReference type="ARBA" id="ARBA00022670"/>
    </source>
</evidence>
<keyword evidence="16" id="KW-1185">Reference proteome</keyword>
<dbReference type="Pfam" id="PF17900">
    <property type="entry name" value="Peptidase_M1_N"/>
    <property type="match status" value="1"/>
</dbReference>
<evidence type="ECO:0000256" key="10">
    <source>
        <dbReference type="ARBA" id="ARBA00022833"/>
    </source>
</evidence>
<dbReference type="Gene3D" id="1.10.390.10">
    <property type="entry name" value="Neutral Protease Domain 2"/>
    <property type="match status" value="1"/>
</dbReference>
<dbReference type="InterPro" id="IPR001930">
    <property type="entry name" value="Peptidase_M1"/>
</dbReference>
<dbReference type="EC" id="3.4.11.2" evidence="4"/>
<dbReference type="GO" id="GO:0006508">
    <property type="term" value="P:proteolysis"/>
    <property type="evidence" value="ECO:0007669"/>
    <property type="project" value="UniProtKB-KW"/>
</dbReference>
<dbReference type="STRING" id="1150368.SAMN02927921_02170"/>
<dbReference type="GO" id="GO:0043171">
    <property type="term" value="P:peptide catabolic process"/>
    <property type="evidence" value="ECO:0007669"/>
    <property type="project" value="TreeGrafter"/>
</dbReference>
<keyword evidence="6 15" id="KW-0031">Aminopeptidase</keyword>
<dbReference type="Pfam" id="PF01433">
    <property type="entry name" value="Peptidase_M1"/>
    <property type="match status" value="1"/>
</dbReference>
<dbReference type="InterPro" id="IPR027268">
    <property type="entry name" value="Peptidase_M4/M1_CTD_sf"/>
</dbReference>
<evidence type="ECO:0000313" key="15">
    <source>
        <dbReference type="EMBL" id="SFW53749.1"/>
    </source>
</evidence>
<gene>
    <name evidence="15" type="ORF">SAMN02927921_02170</name>
</gene>
<accession>A0A1K1Q207</accession>
<dbReference type="InterPro" id="IPR045357">
    <property type="entry name" value="Aminopeptidase_N-like_N"/>
</dbReference>
<evidence type="ECO:0000256" key="4">
    <source>
        <dbReference type="ARBA" id="ARBA00012564"/>
    </source>
</evidence>
<dbReference type="Gene3D" id="2.60.40.1730">
    <property type="entry name" value="tricorn interacting facor f3 domain"/>
    <property type="match status" value="1"/>
</dbReference>
<dbReference type="Proteomes" id="UP000182248">
    <property type="component" value="Unassembled WGS sequence"/>
</dbReference>
<evidence type="ECO:0000256" key="1">
    <source>
        <dbReference type="ARBA" id="ARBA00000098"/>
    </source>
</evidence>
<keyword evidence="11" id="KW-0482">Metalloprotease</keyword>
<dbReference type="GO" id="GO:0016285">
    <property type="term" value="F:alanyl aminopeptidase activity"/>
    <property type="evidence" value="ECO:0007669"/>
    <property type="project" value="UniProtKB-EC"/>
</dbReference>
<dbReference type="GO" id="GO:0016020">
    <property type="term" value="C:membrane"/>
    <property type="evidence" value="ECO:0007669"/>
    <property type="project" value="TreeGrafter"/>
</dbReference>
<keyword evidence="12" id="KW-0732">Signal</keyword>
<evidence type="ECO:0000256" key="6">
    <source>
        <dbReference type="ARBA" id="ARBA00022438"/>
    </source>
</evidence>
<keyword evidence="10" id="KW-0862">Zinc</keyword>
<evidence type="ECO:0000256" key="12">
    <source>
        <dbReference type="SAM" id="SignalP"/>
    </source>
</evidence>
<dbReference type="InterPro" id="IPR050344">
    <property type="entry name" value="Peptidase_M1_aminopeptidases"/>
</dbReference>
<evidence type="ECO:0000313" key="16">
    <source>
        <dbReference type="Proteomes" id="UP000182248"/>
    </source>
</evidence>